<name>A0ABT2UP71_9BACL</name>
<proteinExistence type="predicted"/>
<dbReference type="Proteomes" id="UP001652445">
    <property type="component" value="Unassembled WGS sequence"/>
</dbReference>
<dbReference type="InterPro" id="IPR001119">
    <property type="entry name" value="SLH_dom"/>
</dbReference>
<comment type="caution">
    <text evidence="4">The sequence shown here is derived from an EMBL/GenBank/DDBJ whole genome shotgun (WGS) entry which is preliminary data.</text>
</comment>
<accession>A0ABT2UP71</accession>
<sequence>MIRSLAACLSMGLITVFLSTLVGPLSGQAYAAPTIYKDVPAEYYASKEIAKLTESGIIEGNEQGLFQPDVEITRGVTAVWLSKALKLRQPNSLNGFTDVPASSPYAMAVNALKEKDIVQGDQGRFSPEEPLTREQMASLLARAFQLKDNHMNIWFKDEKAIGDSHFIDVVRLKQHFITEQLEFMPKNKVTRAQLVLFLSRAISTVTLKDNELPLDDFLRGSAQSSFKSSPDGKKMAYLKTANNQTHIYLKKTGEEASETRITSLTNRDIIGFLWFSNDKILYITDMYGTEDHHIHVVNADGTDEKDLTPFDQVRAQYMESLSYMRGHEFDILISMNERSSQRFDVYRLNVKTGAMEIVAQNPGNVTSWLTDLYGEVRVAMDTDGINTSMLYRETPAQPFKPILKLNYGDSFIPIMFSFDNSQLFALSNIGRDKLALVKYNMNTKEMGDTVYENPKADVTNIIISYQKEAILAVEYETDKVYYEYLDKEYERLNVMIANKLPNQSYQILGNPLPDTKVLLRTYSDKSPGAYYYYDRKKDTLDKIADSKPWIKEEQMAEMKPISYRSRDGYTINGYLTLPKTGSTNLPFVILPHGGPWARDSWGYDSEVQLLANRGYGVLQMNFRGSTGYGKEFKLAGDKQWGKSMQDDITDGVSWLTQQGYADPKRIAIYGASYGGYAALAGVTFTPDLYAAGIDYMGPSSLFTFLNTMPSYWEPDRQKLYKQVGDPEKDKKQMEDRSPLLHADQIKTPIMFAQGVNDPRVKKSESDQIVLALRQRGIDAPYMIKNDEGHGFQTYANRVDFYQAMLKFLDNHLSK</sequence>
<dbReference type="SUPFAM" id="SSF53474">
    <property type="entry name" value="alpha/beta-Hydrolases"/>
    <property type="match status" value="1"/>
</dbReference>
<evidence type="ECO:0000256" key="1">
    <source>
        <dbReference type="ARBA" id="ARBA00022801"/>
    </source>
</evidence>
<feature type="chain" id="PRO_5045764390" evidence="2">
    <location>
        <begin position="32"/>
        <end position="814"/>
    </location>
</feature>
<keyword evidence="2" id="KW-0732">Signal</keyword>
<dbReference type="InterPro" id="IPR011042">
    <property type="entry name" value="6-blade_b-propeller_TolB-like"/>
</dbReference>
<dbReference type="RefSeq" id="WP_262686391.1">
    <property type="nucleotide sequence ID" value="NZ_JAOQIO010000094.1"/>
</dbReference>
<feature type="domain" description="SLH" evidence="3">
    <location>
        <begin position="32"/>
        <end position="91"/>
    </location>
</feature>
<evidence type="ECO:0000259" key="3">
    <source>
        <dbReference type="PROSITE" id="PS51272"/>
    </source>
</evidence>
<dbReference type="PANTHER" id="PTHR42776">
    <property type="entry name" value="SERINE PEPTIDASE S9 FAMILY MEMBER"/>
    <property type="match status" value="1"/>
</dbReference>
<dbReference type="Pfam" id="PF00326">
    <property type="entry name" value="Peptidase_S9"/>
    <property type="match status" value="1"/>
</dbReference>
<dbReference type="EMBL" id="JAOQIO010000094">
    <property type="protein sequence ID" value="MCU6795459.1"/>
    <property type="molecule type" value="Genomic_DNA"/>
</dbReference>
<dbReference type="Pfam" id="PF00395">
    <property type="entry name" value="SLH"/>
    <property type="match status" value="2"/>
</dbReference>
<gene>
    <name evidence="4" type="ORF">OB236_25430</name>
</gene>
<evidence type="ECO:0000313" key="4">
    <source>
        <dbReference type="EMBL" id="MCU6795459.1"/>
    </source>
</evidence>
<organism evidence="4 5">
    <name type="scientific">Paenibacillus baimaensis</name>
    <dbReference type="NCBI Taxonomy" id="2982185"/>
    <lineage>
        <taxon>Bacteria</taxon>
        <taxon>Bacillati</taxon>
        <taxon>Bacillota</taxon>
        <taxon>Bacilli</taxon>
        <taxon>Bacillales</taxon>
        <taxon>Paenibacillaceae</taxon>
        <taxon>Paenibacillus</taxon>
    </lineage>
</organism>
<keyword evidence="1" id="KW-0378">Hydrolase</keyword>
<dbReference type="InterPro" id="IPR001375">
    <property type="entry name" value="Peptidase_S9_cat"/>
</dbReference>
<keyword evidence="5" id="KW-1185">Reference proteome</keyword>
<dbReference type="Gene3D" id="3.40.50.1820">
    <property type="entry name" value="alpha/beta hydrolase"/>
    <property type="match status" value="1"/>
</dbReference>
<dbReference type="PANTHER" id="PTHR42776:SF27">
    <property type="entry name" value="DIPEPTIDYL PEPTIDASE FAMILY MEMBER 6"/>
    <property type="match status" value="1"/>
</dbReference>
<dbReference type="SUPFAM" id="SSF82171">
    <property type="entry name" value="DPP6 N-terminal domain-like"/>
    <property type="match status" value="1"/>
</dbReference>
<reference evidence="4 5" key="1">
    <citation type="submission" date="2022-09" db="EMBL/GenBank/DDBJ databases">
        <authorList>
            <person name="Han X.L."/>
            <person name="Wang Q."/>
            <person name="Lu T."/>
        </authorList>
    </citation>
    <scope>NUCLEOTIDE SEQUENCE [LARGE SCALE GENOMIC DNA]</scope>
    <source>
        <strain evidence="4 5">WQ 127069</strain>
    </source>
</reference>
<evidence type="ECO:0000256" key="2">
    <source>
        <dbReference type="SAM" id="SignalP"/>
    </source>
</evidence>
<feature type="domain" description="SLH" evidence="3">
    <location>
        <begin position="92"/>
        <end position="154"/>
    </location>
</feature>
<dbReference type="PROSITE" id="PS51272">
    <property type="entry name" value="SLH"/>
    <property type="match status" value="2"/>
</dbReference>
<dbReference type="Gene3D" id="2.120.10.30">
    <property type="entry name" value="TolB, C-terminal domain"/>
    <property type="match status" value="1"/>
</dbReference>
<evidence type="ECO:0000313" key="5">
    <source>
        <dbReference type="Proteomes" id="UP001652445"/>
    </source>
</evidence>
<feature type="signal peptide" evidence="2">
    <location>
        <begin position="1"/>
        <end position="31"/>
    </location>
</feature>
<protein>
    <submittedName>
        <fullName evidence="4">Prolyl oligopeptidase family serine peptidase</fullName>
    </submittedName>
</protein>
<dbReference type="InterPro" id="IPR029058">
    <property type="entry name" value="AB_hydrolase_fold"/>
</dbReference>